<gene>
    <name evidence="1" type="ORF">TM448B00305_0013</name>
</gene>
<organism evidence="1">
    <name type="scientific">viral metagenome</name>
    <dbReference type="NCBI Taxonomy" id="1070528"/>
    <lineage>
        <taxon>unclassified sequences</taxon>
        <taxon>metagenomes</taxon>
        <taxon>organismal metagenomes</taxon>
    </lineage>
</organism>
<proteinExistence type="predicted"/>
<accession>A0A6M3XAR1</accession>
<dbReference type="AlphaFoldDB" id="A0A6M3XAR1"/>
<evidence type="ECO:0000313" key="1">
    <source>
        <dbReference type="EMBL" id="QJH94892.1"/>
    </source>
</evidence>
<sequence length="73" mass="8443">MPGGRMRKMGAKDWASLRITTESSKRIAGLVDQCERPAWWVIARLLDVAETRFEDIGLELREAEVQAWKERAR</sequence>
<name>A0A6M3XAR1_9ZZZZ</name>
<protein>
    <submittedName>
        <fullName evidence="1">Uncharacterized protein</fullName>
    </submittedName>
</protein>
<reference evidence="1" key="1">
    <citation type="submission" date="2020-03" db="EMBL/GenBank/DDBJ databases">
        <title>The deep terrestrial virosphere.</title>
        <authorList>
            <person name="Holmfeldt K."/>
            <person name="Nilsson E."/>
            <person name="Simone D."/>
            <person name="Lopez-Fernandez M."/>
            <person name="Wu X."/>
            <person name="de Brujin I."/>
            <person name="Lundin D."/>
            <person name="Andersson A."/>
            <person name="Bertilsson S."/>
            <person name="Dopson M."/>
        </authorList>
    </citation>
    <scope>NUCLEOTIDE SEQUENCE</scope>
    <source>
        <strain evidence="1">TM448B00305</strain>
    </source>
</reference>
<dbReference type="EMBL" id="MT144608">
    <property type="protein sequence ID" value="QJH94892.1"/>
    <property type="molecule type" value="Genomic_DNA"/>
</dbReference>